<evidence type="ECO:0000313" key="5">
    <source>
        <dbReference type="EMBL" id="GGO43367.1"/>
    </source>
</evidence>
<keyword evidence="2" id="KW-0804">Transcription</keyword>
<feature type="domain" description="ANTAR" evidence="4">
    <location>
        <begin position="111"/>
        <end position="170"/>
    </location>
</feature>
<dbReference type="InterPro" id="IPR029016">
    <property type="entry name" value="GAF-like_dom_sf"/>
</dbReference>
<dbReference type="Proteomes" id="UP000656881">
    <property type="component" value="Unassembled WGS sequence"/>
</dbReference>
<dbReference type="Pfam" id="PF03861">
    <property type="entry name" value="ANTAR"/>
    <property type="match status" value="1"/>
</dbReference>
<dbReference type="Pfam" id="PF01590">
    <property type="entry name" value="GAF"/>
    <property type="match status" value="1"/>
</dbReference>
<dbReference type="RefSeq" id="WP_189174089.1">
    <property type="nucleotide sequence ID" value="NZ_BMNG01000005.1"/>
</dbReference>
<keyword evidence="1" id="KW-0805">Transcription regulation</keyword>
<dbReference type="EMBL" id="BMNG01000005">
    <property type="protein sequence ID" value="GGO43367.1"/>
    <property type="molecule type" value="Genomic_DNA"/>
</dbReference>
<proteinExistence type="predicted"/>
<dbReference type="Gene3D" id="1.10.10.10">
    <property type="entry name" value="Winged helix-like DNA-binding domain superfamily/Winged helix DNA-binding domain"/>
    <property type="match status" value="1"/>
</dbReference>
<gene>
    <name evidence="5" type="ORF">GCM10012286_27080</name>
</gene>
<dbReference type="SMART" id="SM01012">
    <property type="entry name" value="ANTAR"/>
    <property type="match status" value="1"/>
</dbReference>
<dbReference type="InterPro" id="IPR005561">
    <property type="entry name" value="ANTAR"/>
</dbReference>
<evidence type="ECO:0000313" key="6">
    <source>
        <dbReference type="Proteomes" id="UP000656881"/>
    </source>
</evidence>
<name>A0ABQ2LV09_9ACTN</name>
<dbReference type="InterPro" id="IPR036388">
    <property type="entry name" value="WH-like_DNA-bd_sf"/>
</dbReference>
<evidence type="ECO:0000256" key="2">
    <source>
        <dbReference type="ARBA" id="ARBA00023163"/>
    </source>
</evidence>
<evidence type="ECO:0000256" key="1">
    <source>
        <dbReference type="ARBA" id="ARBA00023015"/>
    </source>
</evidence>
<keyword evidence="6" id="KW-1185">Reference proteome</keyword>
<dbReference type="SUPFAM" id="SSF55781">
    <property type="entry name" value="GAF domain-like"/>
    <property type="match status" value="1"/>
</dbReference>
<protein>
    <recommendedName>
        <fullName evidence="4">ANTAR domain-containing protein</fullName>
    </recommendedName>
</protein>
<evidence type="ECO:0000256" key="3">
    <source>
        <dbReference type="SAM" id="MobiDB-lite"/>
    </source>
</evidence>
<feature type="region of interest" description="Disordered" evidence="3">
    <location>
        <begin position="1"/>
        <end position="23"/>
    </location>
</feature>
<sequence>MQAYGERTAPLEDLQLTQGQGPSSDAALSSTIVLVPDLVSLDPTRWPGLPGPALELGVRAAFAFPLRIGIVTIGVLTGHRTTPGPMTPDQLTAALVLADLLAQYLTSHATDADEASRLLDGTSPHFAEVHQATGMLAAQLGIDCAQALARLRGHAFRHDQRLLAIARAVLAQRLRLDTDEAEQS</sequence>
<comment type="caution">
    <text evidence="5">The sequence shown here is derived from an EMBL/GenBank/DDBJ whole genome shotgun (WGS) entry which is preliminary data.</text>
</comment>
<evidence type="ECO:0000259" key="4">
    <source>
        <dbReference type="SMART" id="SM01012"/>
    </source>
</evidence>
<reference evidence="6" key="1">
    <citation type="journal article" date="2019" name="Int. J. Syst. Evol. Microbiol.">
        <title>The Global Catalogue of Microorganisms (GCM) 10K type strain sequencing project: providing services to taxonomists for standard genome sequencing and annotation.</title>
        <authorList>
            <consortium name="The Broad Institute Genomics Platform"/>
            <consortium name="The Broad Institute Genome Sequencing Center for Infectious Disease"/>
            <person name="Wu L."/>
            <person name="Ma J."/>
        </authorList>
    </citation>
    <scope>NUCLEOTIDE SEQUENCE [LARGE SCALE GENOMIC DNA]</scope>
    <source>
        <strain evidence="6">CGMCC 4.7349</strain>
    </source>
</reference>
<dbReference type="InterPro" id="IPR003018">
    <property type="entry name" value="GAF"/>
</dbReference>
<accession>A0ABQ2LV09</accession>
<organism evidence="5 6">
    <name type="scientific">Streptomyces lasiicapitis</name>
    <dbReference type="NCBI Taxonomy" id="1923961"/>
    <lineage>
        <taxon>Bacteria</taxon>
        <taxon>Bacillati</taxon>
        <taxon>Actinomycetota</taxon>
        <taxon>Actinomycetes</taxon>
        <taxon>Kitasatosporales</taxon>
        <taxon>Streptomycetaceae</taxon>
        <taxon>Streptomyces</taxon>
    </lineage>
</organism>
<dbReference type="Gene3D" id="3.30.450.40">
    <property type="match status" value="1"/>
</dbReference>